<proteinExistence type="predicted"/>
<dbReference type="EMBL" id="JAKTMA010000005">
    <property type="protein sequence ID" value="MCR0231945.1"/>
    <property type="molecule type" value="Genomic_DNA"/>
</dbReference>
<protein>
    <submittedName>
        <fullName evidence="1">PD-(D/E)XK nuclease domain-containing protein</fullName>
    </submittedName>
</protein>
<dbReference type="AlphaFoldDB" id="A0AAP2UKE8"/>
<name>A0AAP2UKE8_CLOIN</name>
<gene>
    <name evidence="1" type="ORF">MKC95_04090</name>
</gene>
<sequence>MYLDKLMKTDKQTPESFWANTSGNDIIYRYVKEASSKMREEFDILASGGVIEKTIKDNITYRELDQVNNIYSFLLFTGYLKAVQCTDQEKGIYQLMIPNKEINRIYTMIFREWFEQQVMQNSIKFAEALMVEDVKAANKVLNDVLFQSISYFDYNERFYHGVLIGMLNDYQVVSNQESGEGRFDLAVLPAYAKERGLLFEVKVVKNMEHMEIAAEQACRQIKDRKYLEGLYKKGYTDIVAYGIVFCKKSCLIVKAE</sequence>
<dbReference type="Proteomes" id="UP001203972">
    <property type="component" value="Unassembled WGS sequence"/>
</dbReference>
<dbReference type="InterPro" id="IPR012547">
    <property type="entry name" value="PDDEXK_9"/>
</dbReference>
<comment type="caution">
    <text evidence="1">The sequence shown here is derived from an EMBL/GenBank/DDBJ whole genome shotgun (WGS) entry which is preliminary data.</text>
</comment>
<evidence type="ECO:0000313" key="1">
    <source>
        <dbReference type="EMBL" id="MCR0231945.1"/>
    </source>
</evidence>
<dbReference type="Pfam" id="PF08011">
    <property type="entry name" value="PDDEXK_9"/>
    <property type="match status" value="1"/>
</dbReference>
<accession>A0AAP2UKE8</accession>
<organism evidence="1 2">
    <name type="scientific">Clostridium innocuum</name>
    <dbReference type="NCBI Taxonomy" id="1522"/>
    <lineage>
        <taxon>Bacteria</taxon>
        <taxon>Bacillati</taxon>
        <taxon>Bacillota</taxon>
        <taxon>Clostridia</taxon>
        <taxon>Eubacteriales</taxon>
        <taxon>Clostridiaceae</taxon>
        <taxon>Clostridium</taxon>
    </lineage>
</organism>
<dbReference type="RefSeq" id="WP_008816359.1">
    <property type="nucleotide sequence ID" value="NZ_AP025565.1"/>
</dbReference>
<evidence type="ECO:0000313" key="2">
    <source>
        <dbReference type="Proteomes" id="UP001203972"/>
    </source>
</evidence>
<reference evidence="1" key="1">
    <citation type="journal article" date="2022" name="Clin. Infect. Dis.">
        <title>Association between Clostridium innocuum and antibiotic-associated diarrhea in adults and children: A cross-sectional study and comparative genomics analysis.</title>
        <authorList>
            <person name="Cherny K.E."/>
            <person name="Muscat E.B."/>
            <person name="Balaji A."/>
            <person name="Mukherjee J."/>
            <person name="Ozer E.A."/>
            <person name="Angarone M.P."/>
            <person name="Hauser A.R."/>
            <person name="Sichel J.S."/>
            <person name="Amponsah E."/>
            <person name="Kociolek L.K."/>
        </authorList>
    </citation>
    <scope>NUCLEOTIDE SEQUENCE</scope>
    <source>
        <strain evidence="1">NU1-AC-029v</strain>
    </source>
</reference>